<evidence type="ECO:0000313" key="2">
    <source>
        <dbReference type="EMBL" id="MCQ6961942.1"/>
    </source>
</evidence>
<proteinExistence type="predicted"/>
<dbReference type="PROSITE" id="PS51742">
    <property type="entry name" value="PPC"/>
    <property type="match status" value="1"/>
</dbReference>
<dbReference type="SUPFAM" id="SSF117856">
    <property type="entry name" value="AF0104/ALDC/Ptd012-like"/>
    <property type="match status" value="1"/>
</dbReference>
<accession>A0AAE3KW49</accession>
<comment type="caution">
    <text evidence="2">The sequence shown here is derived from an EMBL/GenBank/DDBJ whole genome shotgun (WGS) entry which is preliminary data.</text>
</comment>
<evidence type="ECO:0000259" key="1">
    <source>
        <dbReference type="PROSITE" id="PS51742"/>
    </source>
</evidence>
<dbReference type="Proteomes" id="UP001206983">
    <property type="component" value="Unassembled WGS sequence"/>
</dbReference>
<keyword evidence="3" id="KW-1185">Reference proteome</keyword>
<evidence type="ECO:0000313" key="3">
    <source>
        <dbReference type="Proteomes" id="UP001206983"/>
    </source>
</evidence>
<keyword evidence="2" id="KW-0238">DNA-binding</keyword>
<dbReference type="PANTHER" id="PTHR34988:SF1">
    <property type="entry name" value="DNA-BINDING PROTEIN"/>
    <property type="match status" value="1"/>
</dbReference>
<name>A0AAE3KW49_9EURY</name>
<dbReference type="CDD" id="cd11378">
    <property type="entry name" value="DUF296"/>
    <property type="match status" value="1"/>
</dbReference>
<dbReference type="InterPro" id="IPR005175">
    <property type="entry name" value="PPC_dom"/>
</dbReference>
<sequence>MEYVKGSIGRVFTVRLDHGDDLLNELEGLARAENIRSALFLLLGAVREATLVVGPRENKVPPEVQWAGFQDTHEVVGIGNIFSENGNPKIHLHAAAGRGTEPKVGCLRGKSEIFMVAEVFILELTGINAERVLDANRGFAPVSFRK</sequence>
<dbReference type="GO" id="GO:0003677">
    <property type="term" value="F:DNA binding"/>
    <property type="evidence" value="ECO:0007669"/>
    <property type="project" value="UniProtKB-KW"/>
</dbReference>
<dbReference type="PANTHER" id="PTHR34988">
    <property type="entry name" value="PROTEIN, PUTATIVE-RELATED"/>
    <property type="match status" value="1"/>
</dbReference>
<protein>
    <submittedName>
        <fullName evidence="2">DNA-binding protein with PD1-like DNA-binding motif</fullName>
    </submittedName>
</protein>
<organism evidence="2 3">
    <name type="scientific">Methanolobus chelungpuianus</name>
    <dbReference type="NCBI Taxonomy" id="502115"/>
    <lineage>
        <taxon>Archaea</taxon>
        <taxon>Methanobacteriati</taxon>
        <taxon>Methanobacteriota</taxon>
        <taxon>Stenosarchaea group</taxon>
        <taxon>Methanomicrobia</taxon>
        <taxon>Methanosarcinales</taxon>
        <taxon>Methanosarcinaceae</taxon>
        <taxon>Methanolobus</taxon>
    </lineage>
</organism>
<reference evidence="2 3" key="1">
    <citation type="journal article" date="2011" name="Appl. Environ. Microbiol.">
        <title>Methanogenic archaea isolated from Taiwan's Chelungpu fault.</title>
        <authorList>
            <person name="Wu S.Y."/>
            <person name="Lai M.C."/>
        </authorList>
    </citation>
    <scope>NUCLEOTIDE SEQUENCE [LARGE SCALE GENOMIC DNA]</scope>
    <source>
        <strain evidence="2 3">St545Mb</strain>
    </source>
</reference>
<gene>
    <name evidence="2" type="ORF">PV02_01815</name>
</gene>
<dbReference type="EMBL" id="JTEO01000002">
    <property type="protein sequence ID" value="MCQ6961942.1"/>
    <property type="molecule type" value="Genomic_DNA"/>
</dbReference>
<dbReference type="AlphaFoldDB" id="A0AAE3KW49"/>
<dbReference type="Pfam" id="PF03479">
    <property type="entry name" value="PCC"/>
    <property type="match status" value="1"/>
</dbReference>
<dbReference type="Gene3D" id="3.30.1330.80">
    <property type="entry name" value="Hypothetical protein, similar to alpha- acetolactate decarboxylase, domain 2"/>
    <property type="match status" value="1"/>
</dbReference>
<feature type="domain" description="PPC" evidence="1">
    <location>
        <begin position="6"/>
        <end position="145"/>
    </location>
</feature>
<dbReference type="RefSeq" id="WP_256621679.1">
    <property type="nucleotide sequence ID" value="NZ_JTEO01000002.1"/>
</dbReference>